<proteinExistence type="predicted"/>
<dbReference type="AlphaFoldDB" id="A0AAD3TIR1"/>
<comment type="caution">
    <text evidence="1">The sequence shown here is derived from an EMBL/GenBank/DDBJ whole genome shotgun (WGS) entry which is preliminary data.</text>
</comment>
<keyword evidence="2" id="KW-1185">Reference proteome</keyword>
<evidence type="ECO:0000313" key="1">
    <source>
        <dbReference type="EMBL" id="GMH30295.1"/>
    </source>
</evidence>
<evidence type="ECO:0000313" key="2">
    <source>
        <dbReference type="Proteomes" id="UP001279734"/>
    </source>
</evidence>
<organism evidence="1 2">
    <name type="scientific">Nepenthes gracilis</name>
    <name type="common">Slender pitcher plant</name>
    <dbReference type="NCBI Taxonomy" id="150966"/>
    <lineage>
        <taxon>Eukaryota</taxon>
        <taxon>Viridiplantae</taxon>
        <taxon>Streptophyta</taxon>
        <taxon>Embryophyta</taxon>
        <taxon>Tracheophyta</taxon>
        <taxon>Spermatophyta</taxon>
        <taxon>Magnoliopsida</taxon>
        <taxon>eudicotyledons</taxon>
        <taxon>Gunneridae</taxon>
        <taxon>Pentapetalae</taxon>
        <taxon>Caryophyllales</taxon>
        <taxon>Nepenthaceae</taxon>
        <taxon>Nepenthes</taxon>
    </lineage>
</organism>
<reference evidence="1" key="1">
    <citation type="submission" date="2023-05" db="EMBL/GenBank/DDBJ databases">
        <title>Nepenthes gracilis genome sequencing.</title>
        <authorList>
            <person name="Fukushima K."/>
        </authorList>
    </citation>
    <scope>NUCLEOTIDE SEQUENCE</scope>
    <source>
        <strain evidence="1">SING2019-196</strain>
    </source>
</reference>
<dbReference type="EMBL" id="BSYO01000038">
    <property type="protein sequence ID" value="GMH30295.1"/>
    <property type="molecule type" value="Genomic_DNA"/>
</dbReference>
<dbReference type="Proteomes" id="UP001279734">
    <property type="component" value="Unassembled WGS sequence"/>
</dbReference>
<protein>
    <submittedName>
        <fullName evidence="1">Uncharacterized protein</fullName>
    </submittedName>
</protein>
<name>A0AAD3TIR1_NEPGR</name>
<accession>A0AAD3TIR1</accession>
<gene>
    <name evidence="1" type="ORF">Nepgr_032138</name>
</gene>
<sequence>MCFDGCDATRDPDEVSAAFVVSQCVEGAQWWTSPSNDVMVLDVSVWVAGCRAASFAPCIGVAGMLRLPIAGSVLFPLIPMAVTDLVGRTFAGRLQASCLWLHCCDGDFGDLERLIQFFGACRLEVASRMVCIGS</sequence>